<evidence type="ECO:0000313" key="2">
    <source>
        <dbReference type="EMBL" id="CAD7701291.1"/>
    </source>
</evidence>
<dbReference type="InterPro" id="IPR011989">
    <property type="entry name" value="ARM-like"/>
</dbReference>
<accession>A0A8S1J520</accession>
<dbReference type="EMBL" id="CAJHUC010001487">
    <property type="protein sequence ID" value="CAD7701291.1"/>
    <property type="molecule type" value="Genomic_DNA"/>
</dbReference>
<gene>
    <name evidence="2" type="ORF">OSTQU699_LOCUS6648</name>
</gene>
<evidence type="ECO:0000313" key="3">
    <source>
        <dbReference type="Proteomes" id="UP000708148"/>
    </source>
</evidence>
<keyword evidence="3" id="KW-1185">Reference proteome</keyword>
<organism evidence="2 3">
    <name type="scientific">Ostreobium quekettii</name>
    <dbReference type="NCBI Taxonomy" id="121088"/>
    <lineage>
        <taxon>Eukaryota</taxon>
        <taxon>Viridiplantae</taxon>
        <taxon>Chlorophyta</taxon>
        <taxon>core chlorophytes</taxon>
        <taxon>Ulvophyceae</taxon>
        <taxon>TCBD clade</taxon>
        <taxon>Bryopsidales</taxon>
        <taxon>Ostreobineae</taxon>
        <taxon>Ostreobiaceae</taxon>
        <taxon>Ostreobium</taxon>
    </lineage>
</organism>
<dbReference type="SUPFAM" id="SSF48371">
    <property type="entry name" value="ARM repeat"/>
    <property type="match status" value="1"/>
</dbReference>
<sequence>MSDLDRFHAQEGLVFGFVPAQVVADLKDIGNWKVRACAIDALHRTLLNAKGKGDVARNLPELLDFLMALVGDPNFKISLSSMQIIGDLVAKVGRELSPFLGGLVPKLIEKLGDNKIMVRQAGIQVLRKLMAALGPMPVLDMLAQGRRHGSWRVREEVAIMHIMVRGETMKSNKIVDLHEFIT</sequence>
<dbReference type="Proteomes" id="UP000708148">
    <property type="component" value="Unassembled WGS sequence"/>
</dbReference>
<dbReference type="Pfam" id="PF21040">
    <property type="entry name" value="CEP104-like_TOG"/>
    <property type="match status" value="1"/>
</dbReference>
<dbReference type="InterPro" id="IPR021133">
    <property type="entry name" value="HEAT_type_2"/>
</dbReference>
<comment type="caution">
    <text evidence="2">The sequence shown here is derived from an EMBL/GenBank/DDBJ whole genome shotgun (WGS) entry which is preliminary data.</text>
</comment>
<evidence type="ECO:0000256" key="1">
    <source>
        <dbReference type="PROSITE-ProRule" id="PRU00103"/>
    </source>
</evidence>
<dbReference type="Gene3D" id="1.25.10.10">
    <property type="entry name" value="Leucine-rich Repeat Variant"/>
    <property type="match status" value="1"/>
</dbReference>
<dbReference type="InterPro" id="IPR016024">
    <property type="entry name" value="ARM-type_fold"/>
</dbReference>
<reference evidence="2" key="1">
    <citation type="submission" date="2020-12" db="EMBL/GenBank/DDBJ databases">
        <authorList>
            <person name="Iha C."/>
        </authorList>
    </citation>
    <scope>NUCLEOTIDE SEQUENCE</scope>
</reference>
<name>A0A8S1J520_9CHLO</name>
<dbReference type="PROSITE" id="PS50077">
    <property type="entry name" value="HEAT_REPEAT"/>
    <property type="match status" value="1"/>
</dbReference>
<evidence type="ECO:0008006" key="4">
    <source>
        <dbReference type="Google" id="ProtNLM"/>
    </source>
</evidence>
<proteinExistence type="predicted"/>
<protein>
    <recommendedName>
        <fullName evidence="4">TOG domain-containing protein</fullName>
    </recommendedName>
</protein>
<feature type="repeat" description="HEAT" evidence="1">
    <location>
        <begin position="103"/>
        <end position="141"/>
    </location>
</feature>
<dbReference type="AlphaFoldDB" id="A0A8S1J520"/>
<dbReference type="OrthoDB" id="63891at2759"/>